<keyword evidence="4" id="KW-1185">Reference proteome</keyword>
<dbReference type="InterPro" id="IPR031330">
    <property type="entry name" value="Gly_Hdrlase_35_cat"/>
</dbReference>
<evidence type="ECO:0000313" key="4">
    <source>
        <dbReference type="Proteomes" id="UP000005561"/>
    </source>
</evidence>
<dbReference type="SUPFAM" id="SSF51445">
    <property type="entry name" value="(Trans)glycosidases"/>
    <property type="match status" value="1"/>
</dbReference>
<dbReference type="InterPro" id="IPR040719">
    <property type="entry name" value="DUF5597"/>
</dbReference>
<sequence length="536" mass="60050">MEENMYPYIRQQNGTKLLMVDDKPFIMLAGEVHNSNSSSVEYMEGVYDQADRLGMNTLLLPVSWELTEPEEGVFDFSLVDGLILQARRRGKKLGLLWFGAWKNAQCYYAPEWVKTDLVRFARAQVEKGKNFIRRKDFYEMPYTTLSYLCDATREADAKAFAALMAHIRSIDETENTVITVQVENETGLMGTARENSDHADELFYGRVPQEFADYMKAHTETMVPDVREAVENGAAGGSWSEVFGACAEELFSAYYVAGYVNAVAAAGKAEYPLPMTANCWLDKGEAPGKYPTGGPVSRVMEVWRYRAPEIDVIAPDIYVPDFLGMCDEYTRRENPLFIPECATHSYAGARQVYAVGHYHAMCYSPFGFEDIGKPFSATQSYLFGVDVTDPALKTPQDVEEYGWYSRALAEMMPLLCSKYGTGDLQAVSSERAAENTMLFGTFGFTAVTDSPMLSGKNGVCMVVKESEDTFYILINKAAIAYFSADADRPNVDVLSFEEGVFENGVWKAGRRLNGDEVVTLIFQEPTLLKIRLFAYL</sequence>
<comment type="caution">
    <text evidence="3">The sequence shown here is derived from an EMBL/GenBank/DDBJ whole genome shotgun (WGS) entry which is preliminary data.</text>
</comment>
<organism evidence="3 4">
    <name type="scientific">Marvinbryantia formatexigens DSM 14469</name>
    <dbReference type="NCBI Taxonomy" id="478749"/>
    <lineage>
        <taxon>Bacteria</taxon>
        <taxon>Bacillati</taxon>
        <taxon>Bacillota</taxon>
        <taxon>Clostridia</taxon>
        <taxon>Lachnospirales</taxon>
        <taxon>Lachnospiraceae</taxon>
        <taxon>Marvinbryantia</taxon>
    </lineage>
</organism>
<dbReference type="Pfam" id="PF01301">
    <property type="entry name" value="Glyco_hydro_35"/>
    <property type="match status" value="1"/>
</dbReference>
<dbReference type="Pfam" id="PF18120">
    <property type="entry name" value="DUF5597"/>
    <property type="match status" value="1"/>
</dbReference>
<feature type="domain" description="DUF5597" evidence="2">
    <location>
        <begin position="408"/>
        <end position="517"/>
    </location>
</feature>
<evidence type="ECO:0000259" key="1">
    <source>
        <dbReference type="Pfam" id="PF01301"/>
    </source>
</evidence>
<dbReference type="InterPro" id="IPR017853">
    <property type="entry name" value="GH"/>
</dbReference>
<evidence type="ECO:0000313" key="3">
    <source>
        <dbReference type="EMBL" id="EET61910.1"/>
    </source>
</evidence>
<name>C6LBV7_9FIRM</name>
<evidence type="ECO:0000259" key="2">
    <source>
        <dbReference type="Pfam" id="PF18120"/>
    </source>
</evidence>
<feature type="domain" description="Glycoside hydrolase 35 catalytic" evidence="1">
    <location>
        <begin position="18"/>
        <end position="77"/>
    </location>
</feature>
<dbReference type="AlphaFoldDB" id="C6LBV7"/>
<accession>C6LBV7</accession>
<dbReference type="EMBL" id="ACCL02000004">
    <property type="protein sequence ID" value="EET61910.1"/>
    <property type="molecule type" value="Genomic_DNA"/>
</dbReference>
<dbReference type="Gene3D" id="2.60.220.20">
    <property type="entry name" value="putative beta-Galactosidase from caulobacter crescentus"/>
    <property type="match status" value="1"/>
</dbReference>
<dbReference type="eggNOG" id="COG1874">
    <property type="taxonomic scope" value="Bacteria"/>
</dbReference>
<dbReference type="Proteomes" id="UP000005561">
    <property type="component" value="Unassembled WGS sequence"/>
</dbReference>
<protein>
    <recommendedName>
        <fullName evidence="5">Glycosyl hydrolase family 35</fullName>
    </recommendedName>
</protein>
<evidence type="ECO:0008006" key="5">
    <source>
        <dbReference type="Google" id="ProtNLM"/>
    </source>
</evidence>
<proteinExistence type="predicted"/>
<reference evidence="3" key="1">
    <citation type="submission" date="2009-07" db="EMBL/GenBank/DDBJ databases">
        <authorList>
            <person name="Weinstock G."/>
            <person name="Sodergren E."/>
            <person name="Clifton S."/>
            <person name="Fulton L."/>
            <person name="Fulton B."/>
            <person name="Courtney L."/>
            <person name="Fronick C."/>
            <person name="Harrison M."/>
            <person name="Strong C."/>
            <person name="Farmer C."/>
            <person name="Delahaunty K."/>
            <person name="Markovic C."/>
            <person name="Hall O."/>
            <person name="Minx P."/>
            <person name="Tomlinson C."/>
            <person name="Mitreva M."/>
            <person name="Nelson J."/>
            <person name="Hou S."/>
            <person name="Wollam A."/>
            <person name="Pepin K.H."/>
            <person name="Johnson M."/>
            <person name="Bhonagiri V."/>
            <person name="Nash W.E."/>
            <person name="Warren W."/>
            <person name="Chinwalla A."/>
            <person name="Mardis E.R."/>
            <person name="Wilson R.K."/>
        </authorList>
    </citation>
    <scope>NUCLEOTIDE SEQUENCE [LARGE SCALE GENOMIC DNA]</scope>
    <source>
        <strain evidence="3">DSM 14469</strain>
    </source>
</reference>
<dbReference type="STRING" id="168384.SAMN05660368_00546"/>
<dbReference type="Gene3D" id="3.20.20.80">
    <property type="entry name" value="Glycosidases"/>
    <property type="match status" value="1"/>
</dbReference>
<gene>
    <name evidence="3" type="ORF">BRYFOR_06102</name>
</gene>